<evidence type="ECO:0000313" key="2">
    <source>
        <dbReference type="EMBL" id="PAU94425.1"/>
    </source>
</evidence>
<sequence>MKSITHFLLILLSGCLLFFGCSSESNSSNESDSKKEVVLGKIALDNAWARPGSQQGKSAAYLRISNGTASTDTLLSFSSNAAESVELHKSIENDDGTTSMQPADEQVIPSGEKLHIEPGGLHLMLTNLKRDMAVGDSLQITLEFARAGTVTTTAPVQIQN</sequence>
<dbReference type="InterPro" id="IPR036182">
    <property type="entry name" value="PCuAC_sf"/>
</dbReference>
<dbReference type="PROSITE" id="PS51257">
    <property type="entry name" value="PROKAR_LIPOPROTEIN"/>
    <property type="match status" value="1"/>
</dbReference>
<dbReference type="EMBL" id="NSKE01000004">
    <property type="protein sequence ID" value="PAU94425.1"/>
    <property type="molecule type" value="Genomic_DNA"/>
</dbReference>
<protein>
    <recommendedName>
        <fullName evidence="4">Copper chaperone PCu(A)C</fullName>
    </recommendedName>
</protein>
<dbReference type="OrthoDB" id="1525355at2"/>
<dbReference type="Proteomes" id="UP000218831">
    <property type="component" value="Unassembled WGS sequence"/>
</dbReference>
<dbReference type="Gene3D" id="2.60.40.1890">
    <property type="entry name" value="PCu(A)C copper chaperone"/>
    <property type="match status" value="1"/>
</dbReference>
<comment type="caution">
    <text evidence="2">The sequence shown here is derived from an EMBL/GenBank/DDBJ whole genome shotgun (WGS) entry which is preliminary data.</text>
</comment>
<organism evidence="2 3">
    <name type="scientific">Fodinibius salipaludis</name>
    <dbReference type="NCBI Taxonomy" id="2032627"/>
    <lineage>
        <taxon>Bacteria</taxon>
        <taxon>Pseudomonadati</taxon>
        <taxon>Balneolota</taxon>
        <taxon>Balneolia</taxon>
        <taxon>Balneolales</taxon>
        <taxon>Balneolaceae</taxon>
        <taxon>Fodinibius</taxon>
    </lineage>
</organism>
<evidence type="ECO:0000313" key="3">
    <source>
        <dbReference type="Proteomes" id="UP000218831"/>
    </source>
</evidence>
<proteinExistence type="predicted"/>
<keyword evidence="3" id="KW-1185">Reference proteome</keyword>
<keyword evidence="1" id="KW-0732">Signal</keyword>
<dbReference type="AlphaFoldDB" id="A0A2A2GC49"/>
<name>A0A2A2GC49_9BACT</name>
<dbReference type="PANTHER" id="PTHR36302:SF1">
    <property type="entry name" value="COPPER CHAPERONE PCU(A)C"/>
    <property type="match status" value="1"/>
</dbReference>
<dbReference type="InterPro" id="IPR058248">
    <property type="entry name" value="Lxx211020-like"/>
</dbReference>
<dbReference type="InterPro" id="IPR007410">
    <property type="entry name" value="LpqE-like"/>
</dbReference>
<dbReference type="SUPFAM" id="SSF110087">
    <property type="entry name" value="DR1885-like metal-binding protein"/>
    <property type="match status" value="1"/>
</dbReference>
<feature type="chain" id="PRO_5012945922" description="Copper chaperone PCu(A)C" evidence="1">
    <location>
        <begin position="28"/>
        <end position="160"/>
    </location>
</feature>
<reference evidence="2 3" key="1">
    <citation type="submission" date="2017-08" db="EMBL/GenBank/DDBJ databases">
        <title>Aliifodinibius alkalisoli sp. nov., isolated from saline alkaline soil.</title>
        <authorList>
            <person name="Liu D."/>
            <person name="Zhang G."/>
        </authorList>
    </citation>
    <scope>NUCLEOTIDE SEQUENCE [LARGE SCALE GENOMIC DNA]</scope>
    <source>
        <strain evidence="2 3">WN023</strain>
    </source>
</reference>
<dbReference type="Pfam" id="PF04314">
    <property type="entry name" value="PCuAC"/>
    <property type="match status" value="1"/>
</dbReference>
<dbReference type="PANTHER" id="PTHR36302">
    <property type="entry name" value="BLR7088 PROTEIN"/>
    <property type="match status" value="1"/>
</dbReference>
<feature type="signal peptide" evidence="1">
    <location>
        <begin position="1"/>
        <end position="27"/>
    </location>
</feature>
<gene>
    <name evidence="2" type="ORF">CK503_06385</name>
</gene>
<evidence type="ECO:0000256" key="1">
    <source>
        <dbReference type="SAM" id="SignalP"/>
    </source>
</evidence>
<evidence type="ECO:0008006" key="4">
    <source>
        <dbReference type="Google" id="ProtNLM"/>
    </source>
</evidence>
<dbReference type="RefSeq" id="WP_095605966.1">
    <property type="nucleotide sequence ID" value="NZ_NSKE01000004.1"/>
</dbReference>
<accession>A0A2A2GC49</accession>